<accession>A0A4C1YSN7</accession>
<comment type="caution">
    <text evidence="1">The sequence shown here is derived from an EMBL/GenBank/DDBJ whole genome shotgun (WGS) entry which is preliminary data.</text>
</comment>
<organism evidence="1 2">
    <name type="scientific">Eumeta variegata</name>
    <name type="common">Bagworm moth</name>
    <name type="synonym">Eumeta japonica</name>
    <dbReference type="NCBI Taxonomy" id="151549"/>
    <lineage>
        <taxon>Eukaryota</taxon>
        <taxon>Metazoa</taxon>
        <taxon>Ecdysozoa</taxon>
        <taxon>Arthropoda</taxon>
        <taxon>Hexapoda</taxon>
        <taxon>Insecta</taxon>
        <taxon>Pterygota</taxon>
        <taxon>Neoptera</taxon>
        <taxon>Endopterygota</taxon>
        <taxon>Lepidoptera</taxon>
        <taxon>Glossata</taxon>
        <taxon>Ditrysia</taxon>
        <taxon>Tineoidea</taxon>
        <taxon>Psychidae</taxon>
        <taxon>Oiketicinae</taxon>
        <taxon>Eumeta</taxon>
    </lineage>
</organism>
<name>A0A4C1YSN7_EUMVA</name>
<dbReference type="AlphaFoldDB" id="A0A4C1YSN7"/>
<gene>
    <name evidence="1" type="ORF">EVAR_59165_1</name>
</gene>
<protein>
    <submittedName>
        <fullName evidence="1">Uncharacterized protein</fullName>
    </submittedName>
</protein>
<sequence>MQSNKEEVVNPLIGDSPLRRHISDVGSSEAIFFYGSKNNKKKNAALKLQAQRVRSRPLSTTIRDKRIEPDRAIHFALSEGRLLLWSMIYFSKDHSIVVRKRVAVNRDYVGPMQASDRSEYGFRGVCVWRVKIMGNGKGSSCTMSFRNRKPHKSPRRTIIAVMYGAGRRYGPAIGGVKRDSWPLSHG</sequence>
<proteinExistence type="predicted"/>
<dbReference type="EMBL" id="BGZK01001415">
    <property type="protein sequence ID" value="GBP79491.1"/>
    <property type="molecule type" value="Genomic_DNA"/>
</dbReference>
<reference evidence="1 2" key="1">
    <citation type="journal article" date="2019" name="Commun. Biol.">
        <title>The bagworm genome reveals a unique fibroin gene that provides high tensile strength.</title>
        <authorList>
            <person name="Kono N."/>
            <person name="Nakamura H."/>
            <person name="Ohtoshi R."/>
            <person name="Tomita M."/>
            <person name="Numata K."/>
            <person name="Arakawa K."/>
        </authorList>
    </citation>
    <scope>NUCLEOTIDE SEQUENCE [LARGE SCALE GENOMIC DNA]</scope>
</reference>
<evidence type="ECO:0000313" key="2">
    <source>
        <dbReference type="Proteomes" id="UP000299102"/>
    </source>
</evidence>
<evidence type="ECO:0000313" key="1">
    <source>
        <dbReference type="EMBL" id="GBP79491.1"/>
    </source>
</evidence>
<keyword evidence="2" id="KW-1185">Reference proteome</keyword>
<dbReference type="Proteomes" id="UP000299102">
    <property type="component" value="Unassembled WGS sequence"/>
</dbReference>